<dbReference type="OrthoDB" id="2311958at2759"/>
<dbReference type="EMBL" id="CAJVPQ010001858">
    <property type="protein sequence ID" value="CAG8572892.1"/>
    <property type="molecule type" value="Genomic_DNA"/>
</dbReference>
<proteinExistence type="predicted"/>
<dbReference type="Proteomes" id="UP000789570">
    <property type="component" value="Unassembled WGS sequence"/>
</dbReference>
<feature type="transmembrane region" description="Helical" evidence="1">
    <location>
        <begin position="36"/>
        <end position="58"/>
    </location>
</feature>
<dbReference type="AlphaFoldDB" id="A0A9N9G1H1"/>
<evidence type="ECO:0000313" key="2">
    <source>
        <dbReference type="EMBL" id="CAG8572892.1"/>
    </source>
</evidence>
<comment type="caution">
    <text evidence="2">The sequence shown here is derived from an EMBL/GenBank/DDBJ whole genome shotgun (WGS) entry which is preliminary data.</text>
</comment>
<evidence type="ECO:0000256" key="1">
    <source>
        <dbReference type="SAM" id="Phobius"/>
    </source>
</evidence>
<gene>
    <name evidence="2" type="ORF">FCALED_LOCUS7186</name>
</gene>
<keyword evidence="1" id="KW-1133">Transmembrane helix</keyword>
<name>A0A9N9G1H1_9GLOM</name>
<evidence type="ECO:0000313" key="3">
    <source>
        <dbReference type="Proteomes" id="UP000789570"/>
    </source>
</evidence>
<keyword evidence="3" id="KW-1185">Reference proteome</keyword>
<keyword evidence="1" id="KW-0472">Membrane</keyword>
<protein>
    <submittedName>
        <fullName evidence="2">6497_t:CDS:1</fullName>
    </submittedName>
</protein>
<keyword evidence="1" id="KW-0812">Transmembrane</keyword>
<reference evidence="2" key="1">
    <citation type="submission" date="2021-06" db="EMBL/GenBank/DDBJ databases">
        <authorList>
            <person name="Kallberg Y."/>
            <person name="Tangrot J."/>
            <person name="Rosling A."/>
        </authorList>
    </citation>
    <scope>NUCLEOTIDE SEQUENCE</scope>
    <source>
        <strain evidence="2">UK204</strain>
    </source>
</reference>
<sequence>MEQSLNYTLPLPLYSKISKPASKHTFSQQKSTIKYFAIYGFFIVLIFITYVAISNSFIRNDINDIKLSLNKISDFKSNVNAKLFIDNNDWKVNAESDIEEFDWTEITS</sequence>
<accession>A0A9N9G1H1</accession>
<organism evidence="2 3">
    <name type="scientific">Funneliformis caledonium</name>
    <dbReference type="NCBI Taxonomy" id="1117310"/>
    <lineage>
        <taxon>Eukaryota</taxon>
        <taxon>Fungi</taxon>
        <taxon>Fungi incertae sedis</taxon>
        <taxon>Mucoromycota</taxon>
        <taxon>Glomeromycotina</taxon>
        <taxon>Glomeromycetes</taxon>
        <taxon>Glomerales</taxon>
        <taxon>Glomeraceae</taxon>
        <taxon>Funneliformis</taxon>
    </lineage>
</organism>